<protein>
    <recommendedName>
        <fullName evidence="3">ArsR family transcriptional regulator</fullName>
    </recommendedName>
</protein>
<gene>
    <name evidence="1" type="ORF">SCAL_000486</name>
</gene>
<dbReference type="SUPFAM" id="SSF46785">
    <property type="entry name" value="Winged helix' DNA-binding domain"/>
    <property type="match status" value="1"/>
</dbReference>
<dbReference type="Gene3D" id="1.10.10.10">
    <property type="entry name" value="Winged helix-like DNA-binding domain superfamily/Winged helix DNA-binding domain"/>
    <property type="match status" value="1"/>
</dbReference>
<accession>A0A1F2PBM0</accession>
<dbReference type="InterPro" id="IPR036390">
    <property type="entry name" value="WH_DNA-bd_sf"/>
</dbReference>
<name>A0A1F2PBM0_9EURY</name>
<evidence type="ECO:0008006" key="3">
    <source>
        <dbReference type="Google" id="ProtNLM"/>
    </source>
</evidence>
<dbReference type="CDD" id="cd00090">
    <property type="entry name" value="HTH_ARSR"/>
    <property type="match status" value="1"/>
</dbReference>
<dbReference type="AlphaFoldDB" id="A0A1F2PBM0"/>
<dbReference type="STRING" id="1838285.SCAL_000486"/>
<keyword evidence="2" id="KW-1185">Reference proteome</keyword>
<dbReference type="InterPro" id="IPR036388">
    <property type="entry name" value="WH-like_DNA-bd_sf"/>
</dbReference>
<organism evidence="1 2">
    <name type="scientific">Candidatus Syntropharchaeum caldarium</name>
    <dbReference type="NCBI Taxonomy" id="1838285"/>
    <lineage>
        <taxon>Archaea</taxon>
        <taxon>Methanobacteriati</taxon>
        <taxon>Methanobacteriota</taxon>
        <taxon>Stenosarchaea group</taxon>
        <taxon>Methanomicrobia</taxon>
        <taxon>Methanosarcinales</taxon>
        <taxon>ANME-2 cluster</taxon>
        <taxon>Candidatus Syntropharchaeum</taxon>
    </lineage>
</organism>
<sequence>MAEEKREYYGCPSKAFTDSDFEKYDQFIEKYENPEEGNRAYNKKYLMILANSTRKQVLRQLLSGPKTIDDIASNIGIKRDEVKFHLHIADFLLKPANERKEGYFELNKIGEQIVKTLAEK</sequence>
<evidence type="ECO:0000313" key="2">
    <source>
        <dbReference type="Proteomes" id="UP000186940"/>
    </source>
</evidence>
<proteinExistence type="predicted"/>
<dbReference type="EMBL" id="LYOS01000001">
    <property type="protein sequence ID" value="OFV68810.1"/>
    <property type="molecule type" value="Genomic_DNA"/>
</dbReference>
<dbReference type="Proteomes" id="UP000186940">
    <property type="component" value="Unassembled WGS sequence"/>
</dbReference>
<dbReference type="InterPro" id="IPR011991">
    <property type="entry name" value="ArsR-like_HTH"/>
</dbReference>
<reference evidence="1" key="1">
    <citation type="submission" date="2016-05" db="EMBL/GenBank/DDBJ databases">
        <title>Microbial consortia oxidize butane by reversing methanogenesis.</title>
        <authorList>
            <person name="Laso-Perez R."/>
            <person name="Richter M."/>
            <person name="Wegener G."/>
            <person name="Musat F."/>
        </authorList>
    </citation>
    <scope>NUCLEOTIDE SEQUENCE [LARGE SCALE GENOMIC DNA]</scope>
    <source>
        <strain evidence="1">BOX2</strain>
    </source>
</reference>
<comment type="caution">
    <text evidence="1">The sequence shown here is derived from an EMBL/GenBank/DDBJ whole genome shotgun (WGS) entry which is preliminary data.</text>
</comment>
<evidence type="ECO:0000313" key="1">
    <source>
        <dbReference type="EMBL" id="OFV68810.1"/>
    </source>
</evidence>